<sequence>MKAILAATLIGTLVRPLTLRTIGTTDIAEGTLAMDSVQNGRTLTNYVPVVLIGAAARRVFDRTTAGSVLSIQGAPRQEKWEDAEGGKRSRMRIQALRTEVLSGDFATVTDQGGGQRLAQGVNEVTLGGNLVATPEVRYTPGGDAVTTFSLALNEKFRTRKNEVKERVSFVDVTAWKDLAEFMATLPKGTPLTVLGAAVSESWTDKDGQKRSALKFEASRIFQVQPPEGRAAQPDTHEPISAAAAAELADMADEDMPF</sequence>
<geneLocation type="plasmid" evidence="5">
    <name>pdfi3</name>
</geneLocation>
<dbReference type="EMBL" id="CP021084">
    <property type="protein sequence ID" value="ASN83321.1"/>
    <property type="molecule type" value="Genomic_DNA"/>
</dbReference>
<dbReference type="RefSeq" id="WP_051307709.1">
    <property type="nucleotide sequence ID" value="NZ_CP021084.1"/>
</dbReference>
<proteinExistence type="inferred from homology"/>
<dbReference type="CDD" id="cd04496">
    <property type="entry name" value="SSB_OBF"/>
    <property type="match status" value="1"/>
</dbReference>
<evidence type="ECO:0000256" key="3">
    <source>
        <dbReference type="RuleBase" id="RU000524"/>
    </source>
</evidence>
<name>A0A221T375_9DEIO</name>
<keyword evidence="4" id="KW-0614">Plasmid</keyword>
<dbReference type="KEGG" id="dfc:DFI_19175"/>
<evidence type="ECO:0000313" key="4">
    <source>
        <dbReference type="EMBL" id="ASN83321.1"/>
    </source>
</evidence>
<dbReference type="InterPro" id="IPR011344">
    <property type="entry name" value="ssDNA-bd"/>
</dbReference>
<dbReference type="NCBIfam" id="TIGR00621">
    <property type="entry name" value="ssb"/>
    <property type="match status" value="1"/>
</dbReference>
<evidence type="ECO:0000256" key="1">
    <source>
        <dbReference type="ARBA" id="ARBA00023125"/>
    </source>
</evidence>
<dbReference type="Pfam" id="PF00436">
    <property type="entry name" value="SSB"/>
    <property type="match status" value="2"/>
</dbReference>
<dbReference type="GO" id="GO:0009295">
    <property type="term" value="C:nucleoid"/>
    <property type="evidence" value="ECO:0007669"/>
    <property type="project" value="TreeGrafter"/>
</dbReference>
<dbReference type="SUPFAM" id="SSF50249">
    <property type="entry name" value="Nucleic acid-binding proteins"/>
    <property type="match status" value="2"/>
</dbReference>
<dbReference type="PANTHER" id="PTHR10302:SF27">
    <property type="entry name" value="SINGLE-STRANDED DNA-BINDING PROTEIN"/>
    <property type="match status" value="1"/>
</dbReference>
<keyword evidence="5" id="KW-1185">Reference proteome</keyword>
<accession>A0A221T375</accession>
<dbReference type="GO" id="GO:0006260">
    <property type="term" value="P:DNA replication"/>
    <property type="evidence" value="ECO:0007669"/>
    <property type="project" value="InterPro"/>
</dbReference>
<protein>
    <recommendedName>
        <fullName evidence="2 3">Single-stranded DNA-binding protein</fullName>
        <shortName evidence="2">SSB</shortName>
    </recommendedName>
</protein>
<comment type="caution">
    <text evidence="2">Lacks conserved residue(s) required for the propagation of feature annotation.</text>
</comment>
<keyword evidence="1 2" id="KW-0238">DNA-binding</keyword>
<dbReference type="Proteomes" id="UP000259030">
    <property type="component" value="Plasmid pDFI3"/>
</dbReference>
<organism evidence="4 5">
    <name type="scientific">Deinococcus ficus</name>
    <dbReference type="NCBI Taxonomy" id="317577"/>
    <lineage>
        <taxon>Bacteria</taxon>
        <taxon>Thermotogati</taxon>
        <taxon>Deinococcota</taxon>
        <taxon>Deinococci</taxon>
        <taxon>Deinococcales</taxon>
        <taxon>Deinococcaceae</taxon>
        <taxon>Deinococcus</taxon>
    </lineage>
</organism>
<dbReference type="InterPro" id="IPR000424">
    <property type="entry name" value="Primosome_PriB/ssb"/>
</dbReference>
<dbReference type="GO" id="GO:0003697">
    <property type="term" value="F:single-stranded DNA binding"/>
    <property type="evidence" value="ECO:0007669"/>
    <property type="project" value="UniProtKB-UniRule"/>
</dbReference>
<evidence type="ECO:0000313" key="5">
    <source>
        <dbReference type="Proteomes" id="UP000259030"/>
    </source>
</evidence>
<dbReference type="PROSITE" id="PS50935">
    <property type="entry name" value="SSB"/>
    <property type="match status" value="2"/>
</dbReference>
<dbReference type="InterPro" id="IPR012340">
    <property type="entry name" value="NA-bd_OB-fold"/>
</dbReference>
<gene>
    <name evidence="4" type="ORF">DFI_19175</name>
</gene>
<dbReference type="Gene3D" id="2.40.50.140">
    <property type="entry name" value="Nucleic acid-binding proteins"/>
    <property type="match status" value="2"/>
</dbReference>
<dbReference type="HAMAP" id="MF_00984">
    <property type="entry name" value="SSB"/>
    <property type="match status" value="1"/>
</dbReference>
<dbReference type="AlphaFoldDB" id="A0A221T375"/>
<evidence type="ECO:0000256" key="2">
    <source>
        <dbReference type="HAMAP-Rule" id="MF_00984"/>
    </source>
</evidence>
<reference evidence="4 5" key="1">
    <citation type="submission" date="2017-05" db="EMBL/GenBank/DDBJ databases">
        <title>The complete genome sequence of Deinococcus ficus isolated from the rhizosphere of the Ficus religiosa L. in Taiwan.</title>
        <authorList>
            <person name="Wu K.-M."/>
            <person name="Liao T.-L."/>
            <person name="Liu Y.-M."/>
            <person name="Young C.-C."/>
            <person name="Tsai S.-F."/>
        </authorList>
    </citation>
    <scope>NUCLEOTIDE SEQUENCE [LARGE SCALE GENOMIC DNA]</scope>
    <source>
        <strain evidence="4 5">CC-FR2-10</strain>
        <plasmid evidence="5">pdfi3</plasmid>
    </source>
</reference>
<dbReference type="PANTHER" id="PTHR10302">
    <property type="entry name" value="SINGLE-STRANDED DNA-BINDING PROTEIN"/>
    <property type="match status" value="1"/>
</dbReference>